<dbReference type="Pfam" id="PF13489">
    <property type="entry name" value="Methyltransf_23"/>
    <property type="match status" value="1"/>
</dbReference>
<dbReference type="SUPFAM" id="SSF53335">
    <property type="entry name" value="S-adenosyl-L-methionine-dependent methyltransferases"/>
    <property type="match status" value="1"/>
</dbReference>
<dbReference type="RefSeq" id="WP_167378893.1">
    <property type="nucleotide sequence ID" value="NZ_FTPD01000067.1"/>
</dbReference>
<name>A0A1R3VIR2_9HYPH</name>
<sequence length="240" mass="26967">MLAHRLLPKIVKKRLRRLMRYGPPGVGRVRFGDFERTDPISRDFGYDRGTPIDRIYIERFLAEHASSIHGRTLEVVDDGYTARFGGSRTTQRDIVDLRPENTRATIVGDLTNLGAEWNDKFDAIVLTQTLHLIFDLQEAVSALFRLLKSGGTVLVTVPGLTPIDHHQEYETWYWSLTEASARRLFSDVFGADSTHIAVYGNVCSAVCFLEGIAAEELKPEMLHAQDHHFPVTIGICATKG</sequence>
<protein>
    <submittedName>
        <fullName evidence="1">Glycosyl transferase family 2</fullName>
    </submittedName>
</protein>
<dbReference type="STRING" id="1631249.BQ8794_70080"/>
<dbReference type="GO" id="GO:0016740">
    <property type="term" value="F:transferase activity"/>
    <property type="evidence" value="ECO:0007669"/>
    <property type="project" value="UniProtKB-KW"/>
</dbReference>
<evidence type="ECO:0000313" key="1">
    <source>
        <dbReference type="EMBL" id="SIT59150.1"/>
    </source>
</evidence>
<evidence type="ECO:0000313" key="2">
    <source>
        <dbReference type="Proteomes" id="UP000188388"/>
    </source>
</evidence>
<dbReference type="CDD" id="cd02440">
    <property type="entry name" value="AdoMet_MTases"/>
    <property type="match status" value="1"/>
</dbReference>
<dbReference type="EMBL" id="FTPD01000067">
    <property type="protein sequence ID" value="SIT59150.1"/>
    <property type="molecule type" value="Genomic_DNA"/>
</dbReference>
<gene>
    <name evidence="1" type="ORF">BQ8794_70080</name>
</gene>
<dbReference type="Gene3D" id="3.40.50.150">
    <property type="entry name" value="Vaccinia Virus protein VP39"/>
    <property type="match status" value="1"/>
</dbReference>
<dbReference type="InterPro" id="IPR029063">
    <property type="entry name" value="SAM-dependent_MTases_sf"/>
</dbReference>
<reference evidence="2" key="1">
    <citation type="submission" date="2017-01" db="EMBL/GenBank/DDBJ databases">
        <authorList>
            <person name="Brunel B."/>
        </authorList>
    </citation>
    <scope>NUCLEOTIDE SEQUENCE [LARGE SCALE GENOMIC DNA]</scope>
</reference>
<dbReference type="AlphaFoldDB" id="A0A1R3VIR2"/>
<keyword evidence="2" id="KW-1185">Reference proteome</keyword>
<proteinExistence type="predicted"/>
<organism evidence="1 2">
    <name type="scientific">Mesorhizobium prunaredense</name>
    <dbReference type="NCBI Taxonomy" id="1631249"/>
    <lineage>
        <taxon>Bacteria</taxon>
        <taxon>Pseudomonadati</taxon>
        <taxon>Pseudomonadota</taxon>
        <taxon>Alphaproteobacteria</taxon>
        <taxon>Hyphomicrobiales</taxon>
        <taxon>Phyllobacteriaceae</taxon>
        <taxon>Mesorhizobium</taxon>
    </lineage>
</organism>
<dbReference type="Proteomes" id="UP000188388">
    <property type="component" value="Unassembled WGS sequence"/>
</dbReference>
<keyword evidence="1" id="KW-0808">Transferase</keyword>
<accession>A0A1R3VIR2</accession>